<gene>
    <name evidence="4" type="ORF">FKY71_13560</name>
</gene>
<dbReference type="Pfam" id="PF12951">
    <property type="entry name" value="PATR"/>
    <property type="match status" value="4"/>
</dbReference>
<evidence type="ECO:0000256" key="2">
    <source>
        <dbReference type="SAM" id="MobiDB-lite"/>
    </source>
</evidence>
<evidence type="ECO:0000313" key="4">
    <source>
        <dbReference type="EMBL" id="TQE98495.1"/>
    </source>
</evidence>
<dbReference type="NCBIfam" id="TIGR02601">
    <property type="entry name" value="autotrns_rpt"/>
    <property type="match status" value="1"/>
</dbReference>
<keyword evidence="1" id="KW-0732">Signal</keyword>
<dbReference type="Proteomes" id="UP000315400">
    <property type="component" value="Unassembled WGS sequence"/>
</dbReference>
<evidence type="ECO:0000256" key="1">
    <source>
        <dbReference type="ARBA" id="ARBA00022729"/>
    </source>
</evidence>
<sequence length="842" mass="85875">MNAEPTDEPSDVEPVSEADAETEPAPESEQDAEPELDPESELDPELADESSEVEAKAAGERVLIVSGYLPNLPEMHAVLGDVARIHVLEGNGDALGEISSILAGYDEVAELHVVTHGKPGALVVGDEVIDHTALKERTGELSGWQDAYRSGSDILLYGCDIGAGQTGRVFVEELSAQSGADIAASNDTTAPEAEGGDSDLEVEVGTVTSAPLLTADILAELDWVLDGTAPTVEAVNLEVGADSVKVTLATSEPIAGGSAESDTSLYLNVGGQDFNASYIGAESTSTELVYAVTGLSNGLVEKGVRLGELDYEDDELEDAAGNDLLIAPDLNGLLEGITVADGATLRYGGGLGGDQQLTKGGDGELILTGENTHSGQTIVEGGTLRVSHDNQLGNTDTGADRVVVKNGATLFIDETLTLNQNRGIKLESGAAIAVADGKTVSYNGKIIGDSGPAIKAGAGELKLTNPGNFSEGVKVDEGRLTVTHGSGLDNAASVEVSAGAVLDLTGNNQTIAGLTGAGTVEIATRILTVTRSDGGSTTFAGDIVGTSGQLSVEGNGTLTLAGSADYTGRTGIKDTATLQLGADQVLNPASQVHLFDSGTFDVNGHRQIVNELDSGNNTSTVDLGQSGNAGHLEIGASNSGKSVYSQFTGHGELVKRGTGTLSLYAANDHVGRTFVAEGQIRVVGDSARLSENADVLISDVGKLDMYTAGAQTIGTIAGAGELVLSASDLGFGGSADTRFSGTLNTSRGGELIKKGTGEFTPGGGDDNNNNSVLRVSEGTVVLDKQAADAERLATGDGNNSLALIIEDGATVKLAGSDSLDADDDVSQVYQYSNIQIDAGGTL</sequence>
<dbReference type="InterPro" id="IPR025592">
    <property type="entry name" value="DUF4347"/>
</dbReference>
<feature type="non-terminal residue" evidence="4">
    <location>
        <position position="842"/>
    </location>
</feature>
<dbReference type="InterPro" id="IPR013425">
    <property type="entry name" value="Autotrns_rpt"/>
</dbReference>
<accession>A0A540VP06</accession>
<feature type="region of interest" description="Disordered" evidence="2">
    <location>
        <begin position="1"/>
        <end position="53"/>
    </location>
</feature>
<dbReference type="EMBL" id="VIFK01000190">
    <property type="protein sequence ID" value="TQE98495.1"/>
    <property type="molecule type" value="Genomic_DNA"/>
</dbReference>
<evidence type="ECO:0000259" key="3">
    <source>
        <dbReference type="Pfam" id="PF14252"/>
    </source>
</evidence>
<evidence type="ECO:0000313" key="5">
    <source>
        <dbReference type="Proteomes" id="UP000315400"/>
    </source>
</evidence>
<reference evidence="4 5" key="1">
    <citation type="submission" date="2019-06" db="EMBL/GenBank/DDBJ databases">
        <title>Metagenome assembled Genome of Spiribacter salinus SL48-SHIP from the microbial mat of Salt Lake 48 (Novosibirsk region, Russia).</title>
        <authorList>
            <person name="Shipova A."/>
            <person name="Rozanov A.S."/>
            <person name="Bryanskaya A.V."/>
            <person name="Peltek S.E."/>
        </authorList>
    </citation>
    <scope>NUCLEOTIDE SEQUENCE [LARGE SCALE GENOMIC DNA]</scope>
    <source>
        <strain evidence="4">SL48-SHIP-2</strain>
    </source>
</reference>
<organism evidence="4 5">
    <name type="scientific">Spiribacter salinus</name>
    <dbReference type="NCBI Taxonomy" id="1335746"/>
    <lineage>
        <taxon>Bacteria</taxon>
        <taxon>Pseudomonadati</taxon>
        <taxon>Pseudomonadota</taxon>
        <taxon>Gammaproteobacteria</taxon>
        <taxon>Chromatiales</taxon>
        <taxon>Ectothiorhodospiraceae</taxon>
        <taxon>Spiribacter</taxon>
    </lineage>
</organism>
<name>A0A540VP06_9GAMM</name>
<feature type="domain" description="DUF4347" evidence="3">
    <location>
        <begin position="63"/>
        <end position="220"/>
    </location>
</feature>
<feature type="compositionally biased region" description="Acidic residues" evidence="2">
    <location>
        <begin position="1"/>
        <end position="52"/>
    </location>
</feature>
<proteinExistence type="predicted"/>
<comment type="caution">
    <text evidence="4">The sequence shown here is derived from an EMBL/GenBank/DDBJ whole genome shotgun (WGS) entry which is preliminary data.</text>
</comment>
<protein>
    <submittedName>
        <fullName evidence="4">DUF4347 domain-containing protein</fullName>
    </submittedName>
</protein>
<dbReference type="Pfam" id="PF14252">
    <property type="entry name" value="DUF4347"/>
    <property type="match status" value="1"/>
</dbReference>
<dbReference type="AlphaFoldDB" id="A0A540VP06"/>
<dbReference type="SUPFAM" id="SSF51126">
    <property type="entry name" value="Pectin lyase-like"/>
    <property type="match status" value="1"/>
</dbReference>
<dbReference type="InterPro" id="IPR011050">
    <property type="entry name" value="Pectin_lyase_fold/virulence"/>
</dbReference>